<evidence type="ECO:0000313" key="3">
    <source>
        <dbReference type="Proteomes" id="UP001556367"/>
    </source>
</evidence>
<feature type="compositionally biased region" description="Polar residues" evidence="1">
    <location>
        <begin position="1"/>
        <end position="10"/>
    </location>
</feature>
<gene>
    <name evidence="2" type="ORF">HGRIS_014781</name>
</gene>
<keyword evidence="3" id="KW-1185">Reference proteome</keyword>
<name>A0ABR3IQU6_9AGAR</name>
<reference evidence="3" key="1">
    <citation type="submission" date="2024-06" db="EMBL/GenBank/DDBJ databases">
        <title>Multi-omics analyses provide insights into the biosynthesis of the anticancer antibiotic pleurotin in Hohenbuehelia grisea.</title>
        <authorList>
            <person name="Weaver J.A."/>
            <person name="Alberti F."/>
        </authorList>
    </citation>
    <scope>NUCLEOTIDE SEQUENCE [LARGE SCALE GENOMIC DNA]</scope>
    <source>
        <strain evidence="3">T-177</strain>
    </source>
</reference>
<organism evidence="2 3">
    <name type="scientific">Hohenbuehelia grisea</name>
    <dbReference type="NCBI Taxonomy" id="104357"/>
    <lineage>
        <taxon>Eukaryota</taxon>
        <taxon>Fungi</taxon>
        <taxon>Dikarya</taxon>
        <taxon>Basidiomycota</taxon>
        <taxon>Agaricomycotina</taxon>
        <taxon>Agaricomycetes</taxon>
        <taxon>Agaricomycetidae</taxon>
        <taxon>Agaricales</taxon>
        <taxon>Pleurotineae</taxon>
        <taxon>Pleurotaceae</taxon>
        <taxon>Hohenbuehelia</taxon>
    </lineage>
</organism>
<dbReference type="EMBL" id="JASNQZ010000017">
    <property type="protein sequence ID" value="KAL0945627.1"/>
    <property type="molecule type" value="Genomic_DNA"/>
</dbReference>
<evidence type="ECO:0000313" key="2">
    <source>
        <dbReference type="EMBL" id="KAL0945627.1"/>
    </source>
</evidence>
<sequence length="509" mass="57700">MARTKNTPNKCTGAPAPRRPLRSVETRTAAAKHRPKRVRTRSPSPEVVESDDVSQEAIEDDDNAVPEPSDQDKGALSPVPQDDVLLPAQCDDVSRGAQTGSMCSGCHNGGQLLSCDFCYREICTRQRKDEHKACITLNAGIDIDNPKIQFMCPACHVARDKYKPYVGFYINSQPCDAYVHKVRQVLTSFFPELRCKKTLIIQINLEGTLEMDEPVIETLCRLKKFFSREKVAIDLKTILFNFKERKRGPNGTEVYAQHLKPVIKSISEYKNVLIFFTTHATPTGDLHFLPKNMGAESPEVILDEIFPIEFRAALKKVERSMLYLLVCHGVSNPQCYQWVREQANSGVFTDVLSFSSGDFQPYYAAHMCAYYAQRFLIENARFPAAMPEVLQGSHRLGTSSKVIVFKQDHELQPMNRKLFPAAATQFYWSQRRYAPYGIRAPTDCRGCKRFQTIRTRLPPPNEENPTTFPFRCKQCKYTKTKSIPVGHEIGTEERGGSWHAEDFLAPKSV</sequence>
<feature type="compositionally biased region" description="Basic residues" evidence="1">
    <location>
        <begin position="30"/>
        <end position="40"/>
    </location>
</feature>
<accession>A0ABR3IQU6</accession>
<protein>
    <submittedName>
        <fullName evidence="2">Uncharacterized protein</fullName>
    </submittedName>
</protein>
<comment type="caution">
    <text evidence="2">The sequence shown here is derived from an EMBL/GenBank/DDBJ whole genome shotgun (WGS) entry which is preliminary data.</text>
</comment>
<dbReference type="Proteomes" id="UP001556367">
    <property type="component" value="Unassembled WGS sequence"/>
</dbReference>
<feature type="region of interest" description="Disordered" evidence="1">
    <location>
        <begin position="1"/>
        <end position="82"/>
    </location>
</feature>
<proteinExistence type="predicted"/>
<evidence type="ECO:0000256" key="1">
    <source>
        <dbReference type="SAM" id="MobiDB-lite"/>
    </source>
</evidence>
<feature type="compositionally biased region" description="Acidic residues" evidence="1">
    <location>
        <begin position="48"/>
        <end position="64"/>
    </location>
</feature>